<gene>
    <name evidence="1" type="ORF">HPP92_010468</name>
</gene>
<keyword evidence="2" id="KW-1185">Reference proteome</keyword>
<dbReference type="AlphaFoldDB" id="A0A835R0X7"/>
<reference evidence="1 2" key="1">
    <citation type="journal article" date="2020" name="Nat. Food">
        <title>A phased Vanilla planifolia genome enables genetic improvement of flavour and production.</title>
        <authorList>
            <person name="Hasing T."/>
            <person name="Tang H."/>
            <person name="Brym M."/>
            <person name="Khazi F."/>
            <person name="Huang T."/>
            <person name="Chambers A.H."/>
        </authorList>
    </citation>
    <scope>NUCLEOTIDE SEQUENCE [LARGE SCALE GENOMIC DNA]</scope>
    <source>
        <tissue evidence="1">Leaf</tissue>
    </source>
</reference>
<evidence type="ECO:0000313" key="1">
    <source>
        <dbReference type="EMBL" id="KAG0479610.1"/>
    </source>
</evidence>
<sequence length="61" mass="6699">MKTWPPTFAYVAKPNGGWLLSWPRFVVTVAFGTSHPSCGPIQGRKLILTFAFSNFVASNTP</sequence>
<dbReference type="Proteomes" id="UP000636800">
    <property type="component" value="Chromosome 5"/>
</dbReference>
<dbReference type="EMBL" id="JADCNL010000005">
    <property type="protein sequence ID" value="KAG0479610.1"/>
    <property type="molecule type" value="Genomic_DNA"/>
</dbReference>
<accession>A0A835R0X7</accession>
<protein>
    <submittedName>
        <fullName evidence="1">Uncharacterized protein</fullName>
    </submittedName>
</protein>
<evidence type="ECO:0000313" key="2">
    <source>
        <dbReference type="Proteomes" id="UP000636800"/>
    </source>
</evidence>
<name>A0A835R0X7_VANPL</name>
<comment type="caution">
    <text evidence="1">The sequence shown here is derived from an EMBL/GenBank/DDBJ whole genome shotgun (WGS) entry which is preliminary data.</text>
</comment>
<organism evidence="1 2">
    <name type="scientific">Vanilla planifolia</name>
    <name type="common">Vanilla</name>
    <dbReference type="NCBI Taxonomy" id="51239"/>
    <lineage>
        <taxon>Eukaryota</taxon>
        <taxon>Viridiplantae</taxon>
        <taxon>Streptophyta</taxon>
        <taxon>Embryophyta</taxon>
        <taxon>Tracheophyta</taxon>
        <taxon>Spermatophyta</taxon>
        <taxon>Magnoliopsida</taxon>
        <taxon>Liliopsida</taxon>
        <taxon>Asparagales</taxon>
        <taxon>Orchidaceae</taxon>
        <taxon>Vanilloideae</taxon>
        <taxon>Vanilleae</taxon>
        <taxon>Vanilla</taxon>
    </lineage>
</organism>
<proteinExistence type="predicted"/>